<dbReference type="AlphaFoldDB" id="A0A8B7UCE0"/>
<dbReference type="GO" id="GO:0043679">
    <property type="term" value="C:axon terminus"/>
    <property type="evidence" value="ECO:0007669"/>
    <property type="project" value="TreeGrafter"/>
</dbReference>
<dbReference type="Proteomes" id="UP001732720">
    <property type="component" value="Chromosome 7"/>
</dbReference>
<dbReference type="GO" id="GO:0048488">
    <property type="term" value="P:synaptic vesicle endocytosis"/>
    <property type="evidence" value="ECO:0007669"/>
    <property type="project" value="TreeGrafter"/>
</dbReference>
<evidence type="ECO:0000256" key="2">
    <source>
        <dbReference type="ARBA" id="ARBA00004300"/>
    </source>
</evidence>
<evidence type="ECO:0000256" key="3">
    <source>
        <dbReference type="ARBA" id="ARBA00004556"/>
    </source>
</evidence>
<dbReference type="PRINTS" id="PR01211">
    <property type="entry name" value="SYNUCLEIN"/>
</dbReference>
<evidence type="ECO:0000256" key="12">
    <source>
        <dbReference type="RuleBase" id="RU361225"/>
    </source>
</evidence>
<dbReference type="GO" id="GO:0005819">
    <property type="term" value="C:spindle"/>
    <property type="evidence" value="ECO:0007669"/>
    <property type="project" value="UniProtKB-SubCell"/>
</dbReference>
<dbReference type="GO" id="GO:0048471">
    <property type="term" value="C:perinuclear region of cytoplasm"/>
    <property type="evidence" value="ECO:0007669"/>
    <property type="project" value="UniProtKB-SubCell"/>
</dbReference>
<evidence type="ECO:0000256" key="1">
    <source>
        <dbReference type="ARBA" id="ARBA00004186"/>
    </source>
</evidence>
<evidence type="ECO:0000313" key="14">
    <source>
        <dbReference type="RefSeq" id="XP_020016927.1"/>
    </source>
</evidence>
<organism evidence="14">
    <name type="scientific">Castor canadensis</name>
    <name type="common">American beaver</name>
    <dbReference type="NCBI Taxonomy" id="51338"/>
    <lineage>
        <taxon>Eukaryota</taxon>
        <taxon>Metazoa</taxon>
        <taxon>Chordata</taxon>
        <taxon>Craniata</taxon>
        <taxon>Vertebrata</taxon>
        <taxon>Euteleostomi</taxon>
        <taxon>Mammalia</taxon>
        <taxon>Eutheria</taxon>
        <taxon>Euarchontoglires</taxon>
        <taxon>Glires</taxon>
        <taxon>Rodentia</taxon>
        <taxon>Castorimorpha</taxon>
        <taxon>Castoridae</taxon>
        <taxon>Castor</taxon>
    </lineage>
</organism>
<comment type="similarity">
    <text evidence="4 12">Belongs to the synuclein family.</text>
</comment>
<proteinExistence type="inferred from homology"/>
<dbReference type="OrthoDB" id="9942391at2759"/>
<evidence type="ECO:0000256" key="9">
    <source>
        <dbReference type="ARBA" id="ARBA00023212"/>
    </source>
</evidence>
<dbReference type="RefSeq" id="XP_020016927.2">
    <property type="nucleotide sequence ID" value="XM_020161338.2"/>
</dbReference>
<dbReference type="PRINTS" id="PR01214">
    <property type="entry name" value="GSYNUCLEIN"/>
</dbReference>
<comment type="function">
    <text evidence="11">Plays a role in neurofilament network integrity. May be involved in modulating axonal architecture during development and in the adult. In vitro, increases the susceptibility of neurofilament-H to calcium-dependent proteases. May also function in modulating the keratin network in skin. Activates the MAPK and Elk-1 signal transduction pathway.</text>
</comment>
<dbReference type="RefSeq" id="XP_020016927.1">
    <property type="nucleotide sequence ID" value="XM_020161338.1"/>
</dbReference>
<keyword evidence="13" id="KW-1185">Reference proteome</keyword>
<evidence type="ECO:0000256" key="11">
    <source>
        <dbReference type="ARBA" id="ARBA00045236"/>
    </source>
</evidence>
<dbReference type="PANTHER" id="PTHR13820">
    <property type="entry name" value="SYNUCLEIN"/>
    <property type="match status" value="1"/>
</dbReference>
<keyword evidence="8" id="KW-0677">Repeat</keyword>
<dbReference type="GO" id="GO:0043025">
    <property type="term" value="C:neuronal cell body"/>
    <property type="evidence" value="ECO:0007669"/>
    <property type="project" value="TreeGrafter"/>
</dbReference>
<evidence type="ECO:0000256" key="5">
    <source>
        <dbReference type="ARBA" id="ARBA00019266"/>
    </source>
</evidence>
<dbReference type="CTD" id="6623"/>
<sequence>MDVFKKGFSIAKEGVVGAVEKTKQGVTEAAEKTKEGVMYVGAKTKENVVQSVTSVAEKTKEQANAVSEAVVTSVNTVATKTVEEAENIVVTTGVVRKEDLEQPAPPQEDRAAKEEEMAEEVGAGGTQGTPEGFFGKDPYSHRLLASLLGSHSLSESLLTFWP</sequence>
<evidence type="ECO:0000313" key="13">
    <source>
        <dbReference type="Proteomes" id="UP001732720"/>
    </source>
</evidence>
<dbReference type="KEGG" id="ccan:109684783"/>
<evidence type="ECO:0000256" key="8">
    <source>
        <dbReference type="ARBA" id="ARBA00022737"/>
    </source>
</evidence>
<gene>
    <name evidence="14" type="primary">Sncg</name>
</gene>
<name>A0A8B7UCE0_CASCN</name>
<dbReference type="InterPro" id="IPR001058">
    <property type="entry name" value="Synuclein"/>
</dbReference>
<keyword evidence="6" id="KW-0963">Cytoplasm</keyword>
<evidence type="ECO:0000256" key="6">
    <source>
        <dbReference type="ARBA" id="ARBA00022490"/>
    </source>
</evidence>
<dbReference type="GO" id="GO:1903136">
    <property type="term" value="F:cuprous ion binding"/>
    <property type="evidence" value="ECO:0007669"/>
    <property type="project" value="TreeGrafter"/>
</dbReference>
<dbReference type="InterPro" id="IPR002462">
    <property type="entry name" value="Synuclein_gamma"/>
</dbReference>
<dbReference type="PANTHER" id="PTHR13820:SF10">
    <property type="entry name" value="GAMMA-SYNUCLEIN"/>
    <property type="match status" value="1"/>
</dbReference>
<accession>A0A8B7UCE0</accession>
<dbReference type="Pfam" id="PF01387">
    <property type="entry name" value="Synuclein"/>
    <property type="match status" value="1"/>
</dbReference>
<dbReference type="GeneID" id="109684783"/>
<evidence type="ECO:0000256" key="7">
    <source>
        <dbReference type="ARBA" id="ARBA00022553"/>
    </source>
</evidence>
<dbReference type="GO" id="GO:0050808">
    <property type="term" value="P:synapse organization"/>
    <property type="evidence" value="ECO:0007669"/>
    <property type="project" value="TreeGrafter"/>
</dbReference>
<comment type="subcellular location">
    <subcellularLocation>
        <location evidence="2">Cytoplasm</location>
        <location evidence="2">Cytoskeleton</location>
        <location evidence="2">Microtubule organizing center</location>
        <location evidence="2">Centrosome</location>
    </subcellularLocation>
    <subcellularLocation>
        <location evidence="1">Cytoplasm</location>
        <location evidence="1">Cytoskeleton</location>
        <location evidence="1">Spindle</location>
    </subcellularLocation>
    <subcellularLocation>
        <location evidence="3">Cytoplasm</location>
        <location evidence="3">Perinuclear region</location>
    </subcellularLocation>
</comment>
<evidence type="ECO:0000256" key="10">
    <source>
        <dbReference type="ARBA" id="ARBA00026036"/>
    </source>
</evidence>
<comment type="subunit">
    <text evidence="10">May be a centrosome-associated protein. Interacts with MYOC; affects its secretion and its aggregation.</text>
</comment>
<dbReference type="GO" id="GO:0007268">
    <property type="term" value="P:chemical synaptic transmission"/>
    <property type="evidence" value="ECO:0007669"/>
    <property type="project" value="TreeGrafter"/>
</dbReference>
<evidence type="ECO:0000256" key="4">
    <source>
        <dbReference type="ARBA" id="ARBA00009147"/>
    </source>
</evidence>
<dbReference type="FunFam" id="1.10.287.700:FF:000002">
    <property type="entry name" value="Gamma-synuclein"/>
    <property type="match status" value="1"/>
</dbReference>
<keyword evidence="7" id="KW-0597">Phosphoprotein</keyword>
<keyword evidence="9" id="KW-0206">Cytoskeleton</keyword>
<protein>
    <recommendedName>
        <fullName evidence="5 12">Gamma-synuclein</fullName>
    </recommendedName>
</protein>
<dbReference type="Gene3D" id="1.10.287.700">
    <property type="entry name" value="Helix hairpin bin"/>
    <property type="match status" value="1"/>
</dbReference>
<dbReference type="SUPFAM" id="SSF118375">
    <property type="entry name" value="Synuclein"/>
    <property type="match status" value="1"/>
</dbReference>
<dbReference type="GO" id="GO:0005813">
    <property type="term" value="C:centrosome"/>
    <property type="evidence" value="ECO:0007669"/>
    <property type="project" value="UniProtKB-SubCell"/>
</dbReference>
<reference evidence="14" key="1">
    <citation type="submission" date="2025-08" db="UniProtKB">
        <authorList>
            <consortium name="RefSeq"/>
        </authorList>
    </citation>
    <scope>IDENTIFICATION</scope>
    <source>
        <tissue evidence="14">Leukocyte</tissue>
    </source>
</reference>